<proteinExistence type="predicted"/>
<dbReference type="GO" id="GO:0032259">
    <property type="term" value="P:methylation"/>
    <property type="evidence" value="ECO:0007669"/>
    <property type="project" value="UniProtKB-KW"/>
</dbReference>
<reference evidence="4 5" key="1">
    <citation type="submission" date="2019-05" db="EMBL/GenBank/DDBJ databases">
        <title>The Complete Genome Sequence of the n-alkane-degrading Desulfoglaeba alkanexedens ALDC reveals multiple alkylsuccinate synthase gene clusters.</title>
        <authorList>
            <person name="Callaghan A.V."/>
            <person name="Davidova I.A."/>
            <person name="Duncan K.E."/>
            <person name="Morris B."/>
            <person name="McInerney M.J."/>
        </authorList>
    </citation>
    <scope>NUCLEOTIDE SEQUENCE [LARGE SCALE GENOMIC DNA]</scope>
    <source>
        <strain evidence="4 5">ALDC</strain>
    </source>
</reference>
<dbReference type="AlphaFoldDB" id="A0A4P8L0N5"/>
<keyword evidence="1" id="KW-0489">Methyltransferase</keyword>
<protein>
    <recommendedName>
        <fullName evidence="6">Class I SAM-dependent methyltransferase</fullName>
    </recommendedName>
</protein>
<dbReference type="GO" id="GO:0071770">
    <property type="term" value="P:DIM/DIP cell wall layer assembly"/>
    <property type="evidence" value="ECO:0007669"/>
    <property type="project" value="TreeGrafter"/>
</dbReference>
<keyword evidence="2" id="KW-0808">Transferase</keyword>
<dbReference type="PANTHER" id="PTHR40048:SF1">
    <property type="entry name" value="RHAMNOSYL O-METHYLTRANSFERASE"/>
    <property type="match status" value="1"/>
</dbReference>
<accession>A0A4P8L0N5</accession>
<dbReference type="Gene3D" id="3.40.50.150">
    <property type="entry name" value="Vaccinia Virus protein VP39"/>
    <property type="match status" value="1"/>
</dbReference>
<organism evidence="4 5">
    <name type="scientific">Desulfoglaeba alkanexedens ALDC</name>
    <dbReference type="NCBI Taxonomy" id="980445"/>
    <lineage>
        <taxon>Bacteria</taxon>
        <taxon>Pseudomonadati</taxon>
        <taxon>Thermodesulfobacteriota</taxon>
        <taxon>Syntrophobacteria</taxon>
        <taxon>Syntrophobacterales</taxon>
        <taxon>Syntrophobacteraceae</taxon>
        <taxon>Desulfoglaeba</taxon>
    </lineage>
</organism>
<evidence type="ECO:0008006" key="6">
    <source>
        <dbReference type="Google" id="ProtNLM"/>
    </source>
</evidence>
<keyword evidence="5" id="KW-1185">Reference proteome</keyword>
<evidence type="ECO:0000313" key="5">
    <source>
        <dbReference type="Proteomes" id="UP000298602"/>
    </source>
</evidence>
<evidence type="ECO:0000256" key="1">
    <source>
        <dbReference type="ARBA" id="ARBA00022603"/>
    </source>
</evidence>
<sequence length="374" mass="42571">MDDFTKHTIMFDPPAKVESASSAWIMHTPFAFFMISVLRPRLLVELGVHTGHSYNAFCQAVKTLKTATHCYGIDTWKGDEHAGWYEDDIYQNLYQYQLKEYAEFSNLLRMTFDEGLAYFSDSSIDLLHIDGLHTYDAVKHDFECWLPKMSDRGVVLLHDTFVRERGFGVWRLWEEIASRYPSFNFTHGYGLGIAAVGSNVGKDFLDFLDRAGQDAFYRKLFFNLGRQIILEESVRDKDARIAALNATLSEKDARIGSLEESVREKEGRIAALNAWIEEKEGQIAALRQSTSWRITAPLRYVSERGRSTFVGAQRLWSGVRRRGGRVVALPKVVRVLRREGVGGLKAKTRAEMYSSGSADLPPSMEEATDERPSR</sequence>
<evidence type="ECO:0000256" key="2">
    <source>
        <dbReference type="ARBA" id="ARBA00022679"/>
    </source>
</evidence>
<gene>
    <name evidence="4" type="ORF">FDQ92_03625</name>
</gene>
<dbReference type="Pfam" id="PF13578">
    <property type="entry name" value="Methyltransf_24"/>
    <property type="match status" value="1"/>
</dbReference>
<dbReference type="EMBL" id="CP040098">
    <property type="protein sequence ID" value="QCQ21348.1"/>
    <property type="molecule type" value="Genomic_DNA"/>
</dbReference>
<name>A0A4P8L0N5_9BACT</name>
<dbReference type="GO" id="GO:0008168">
    <property type="term" value="F:methyltransferase activity"/>
    <property type="evidence" value="ECO:0007669"/>
    <property type="project" value="UniProtKB-KW"/>
</dbReference>
<dbReference type="PANTHER" id="PTHR40048">
    <property type="entry name" value="RHAMNOSYL O-METHYLTRANSFERASE"/>
    <property type="match status" value="1"/>
</dbReference>
<dbReference type="GO" id="GO:0005886">
    <property type="term" value="C:plasma membrane"/>
    <property type="evidence" value="ECO:0007669"/>
    <property type="project" value="TreeGrafter"/>
</dbReference>
<dbReference type="InterPro" id="IPR029063">
    <property type="entry name" value="SAM-dependent_MTases_sf"/>
</dbReference>
<dbReference type="KEGG" id="dax:FDQ92_03625"/>
<dbReference type="OrthoDB" id="5458825at2"/>
<dbReference type="Gene3D" id="1.20.5.340">
    <property type="match status" value="1"/>
</dbReference>
<dbReference type="RefSeq" id="WP_137423317.1">
    <property type="nucleotide sequence ID" value="NZ_CP040098.1"/>
</dbReference>
<evidence type="ECO:0000313" key="4">
    <source>
        <dbReference type="EMBL" id="QCQ21348.1"/>
    </source>
</evidence>
<dbReference type="SUPFAM" id="SSF53335">
    <property type="entry name" value="S-adenosyl-L-methionine-dependent methyltransferases"/>
    <property type="match status" value="1"/>
</dbReference>
<reference evidence="4 5" key="2">
    <citation type="submission" date="2019-05" db="EMBL/GenBank/DDBJ databases">
        <authorList>
            <person name="Suflita J.M."/>
            <person name="Marks C.R."/>
        </authorList>
    </citation>
    <scope>NUCLEOTIDE SEQUENCE [LARGE SCALE GENOMIC DNA]</scope>
    <source>
        <strain evidence="4 5">ALDC</strain>
    </source>
</reference>
<feature type="region of interest" description="Disordered" evidence="3">
    <location>
        <begin position="347"/>
        <end position="374"/>
    </location>
</feature>
<evidence type="ECO:0000256" key="3">
    <source>
        <dbReference type="SAM" id="MobiDB-lite"/>
    </source>
</evidence>
<dbReference type="Proteomes" id="UP000298602">
    <property type="component" value="Chromosome"/>
</dbReference>